<evidence type="ECO:0000313" key="5">
    <source>
        <dbReference type="Proteomes" id="UP000251241"/>
    </source>
</evidence>
<dbReference type="AlphaFoldDB" id="A0A2X2IU98"/>
<dbReference type="RefSeq" id="WP_112374727.1">
    <property type="nucleotide sequence ID" value="NZ_CP069793.1"/>
</dbReference>
<dbReference type="Pfam" id="PF01467">
    <property type="entry name" value="CTP_transf_like"/>
    <property type="match status" value="1"/>
</dbReference>
<sequence>MKKIGITFFAFDLLHAGHIKMLEDAKEQCDFLICGLQTDPTLDRPEKNKPTQSVFERYMQLKACKHVDMIIPYATEQDLEDVLRSYKIHVRILGDEYMDKAFTGRQYCEEKGIRLYFNRRENRFSSSSLRRIIASKENTSKGAVVSINDGANYALKRINA</sequence>
<dbReference type="PANTHER" id="PTHR43793">
    <property type="entry name" value="FAD SYNTHASE"/>
    <property type="match status" value="1"/>
</dbReference>
<dbReference type="GeneID" id="97180873"/>
<dbReference type="GO" id="GO:0047348">
    <property type="term" value="F:glycerol-3-phosphate cytidylyltransferase activity"/>
    <property type="evidence" value="ECO:0007669"/>
    <property type="project" value="UniProtKB-EC"/>
</dbReference>
<evidence type="ECO:0000313" key="4">
    <source>
        <dbReference type="EMBL" id="SPZ85842.1"/>
    </source>
</evidence>
<feature type="domain" description="Cytidyltransferase-like" evidence="3">
    <location>
        <begin position="11"/>
        <end position="101"/>
    </location>
</feature>
<dbReference type="InterPro" id="IPR004821">
    <property type="entry name" value="Cyt_trans-like"/>
</dbReference>
<accession>A0A2X2IU98</accession>
<organism evidence="4 5">
    <name type="scientific">Sphingobacterium multivorum</name>
    <dbReference type="NCBI Taxonomy" id="28454"/>
    <lineage>
        <taxon>Bacteria</taxon>
        <taxon>Pseudomonadati</taxon>
        <taxon>Bacteroidota</taxon>
        <taxon>Sphingobacteriia</taxon>
        <taxon>Sphingobacteriales</taxon>
        <taxon>Sphingobacteriaceae</taxon>
        <taxon>Sphingobacterium</taxon>
    </lineage>
</organism>
<dbReference type="InterPro" id="IPR014729">
    <property type="entry name" value="Rossmann-like_a/b/a_fold"/>
</dbReference>
<dbReference type="NCBIfam" id="TIGR00125">
    <property type="entry name" value="cyt_tran_rel"/>
    <property type="match status" value="1"/>
</dbReference>
<dbReference type="InterPro" id="IPR050385">
    <property type="entry name" value="Archaeal_FAD_synthase"/>
</dbReference>
<name>A0A2X2IU98_SPHMU</name>
<dbReference type="EC" id="2.7.7.39" evidence="4"/>
<reference evidence="4 5" key="1">
    <citation type="submission" date="2018-06" db="EMBL/GenBank/DDBJ databases">
        <authorList>
            <consortium name="Pathogen Informatics"/>
            <person name="Doyle S."/>
        </authorList>
    </citation>
    <scope>NUCLEOTIDE SEQUENCE [LARGE SCALE GENOMIC DNA]</scope>
    <source>
        <strain evidence="4 5">NCTC11343</strain>
    </source>
</reference>
<keyword evidence="1 4" id="KW-0808">Transferase</keyword>
<dbReference type="EMBL" id="UAUU01000008">
    <property type="protein sequence ID" value="SPZ85842.1"/>
    <property type="molecule type" value="Genomic_DNA"/>
</dbReference>
<keyword evidence="2 4" id="KW-0548">Nucleotidyltransferase</keyword>
<evidence type="ECO:0000256" key="2">
    <source>
        <dbReference type="ARBA" id="ARBA00022695"/>
    </source>
</evidence>
<evidence type="ECO:0000256" key="1">
    <source>
        <dbReference type="ARBA" id="ARBA00022679"/>
    </source>
</evidence>
<dbReference type="Gene3D" id="3.40.50.620">
    <property type="entry name" value="HUPs"/>
    <property type="match status" value="1"/>
</dbReference>
<dbReference type="PANTHER" id="PTHR43793:SF1">
    <property type="entry name" value="FAD SYNTHASE"/>
    <property type="match status" value="1"/>
</dbReference>
<proteinExistence type="predicted"/>
<gene>
    <name evidence="4" type="primary">tagD_2</name>
    <name evidence="4" type="ORF">NCTC11343_02406</name>
</gene>
<protein>
    <submittedName>
        <fullName evidence="4">Glycerol-3-phosphate cytidylyltransferase</fullName>
        <ecNumber evidence="4">2.7.7.39</ecNumber>
    </submittedName>
</protein>
<dbReference type="SUPFAM" id="SSF52374">
    <property type="entry name" value="Nucleotidylyl transferase"/>
    <property type="match status" value="1"/>
</dbReference>
<dbReference type="Proteomes" id="UP000251241">
    <property type="component" value="Unassembled WGS sequence"/>
</dbReference>
<evidence type="ECO:0000259" key="3">
    <source>
        <dbReference type="Pfam" id="PF01467"/>
    </source>
</evidence>